<dbReference type="EMBL" id="CP042345">
    <property type="protein sequence ID" value="QEA15678.1"/>
    <property type="molecule type" value="Genomic_DNA"/>
</dbReference>
<dbReference type="OrthoDB" id="9788332at2"/>
<accession>A0A5B8S3H7</accession>
<dbReference type="AlphaFoldDB" id="A0A5B8S3H7"/>
<reference evidence="1 2" key="1">
    <citation type="journal article" date="2013" name="J. Microbiol. Biotechnol.">
        <title>Novosphingobium ginsenosidimutans sp. nov., with the ability to convert ginsenoside.</title>
        <authorList>
            <person name="Kim J.K."/>
            <person name="He D."/>
            <person name="Liu Q.M."/>
            <person name="Park H.Y."/>
            <person name="Jung M.S."/>
            <person name="Yoon M.H."/>
            <person name="Kim S.C."/>
            <person name="Im W.T."/>
        </authorList>
    </citation>
    <scope>NUCLEOTIDE SEQUENCE [LARGE SCALE GENOMIC DNA]</scope>
    <source>
        <strain evidence="1 2">FW-6</strain>
    </source>
</reference>
<name>A0A5B8S3H7_9SPHN</name>
<evidence type="ECO:0000313" key="1">
    <source>
        <dbReference type="EMBL" id="QEA15678.1"/>
    </source>
</evidence>
<gene>
    <name evidence="1" type="ORF">FRF71_05750</name>
</gene>
<protein>
    <submittedName>
        <fullName evidence="1">DUF2141 domain-containing protein</fullName>
    </submittedName>
</protein>
<evidence type="ECO:0000313" key="2">
    <source>
        <dbReference type="Proteomes" id="UP000321172"/>
    </source>
</evidence>
<dbReference type="Pfam" id="PF09912">
    <property type="entry name" value="DUF2141"/>
    <property type="match status" value="1"/>
</dbReference>
<dbReference type="InterPro" id="IPR018673">
    <property type="entry name" value="DUF2141"/>
</dbReference>
<dbReference type="KEGG" id="ngf:FRF71_05750"/>
<sequence length="160" mass="17377">MQLWPLFSRLGPAVRHRSRPFLALILAAPLLGAGNPALTEVSVVVTGLRNAKGQVLACLTAQPKGFPDCRKDPAARNAVVPAGTEVRINFGAVPAGRYAISMIHDENANRKMDMALMMPKEGYGFSRDAPVRMGPPKFDKAAFEVSGVAIEQKARMRYLF</sequence>
<keyword evidence="2" id="KW-1185">Reference proteome</keyword>
<proteinExistence type="predicted"/>
<organism evidence="1 2">
    <name type="scientific">Novosphingobium ginsenosidimutans</name>
    <dbReference type="NCBI Taxonomy" id="1176536"/>
    <lineage>
        <taxon>Bacteria</taxon>
        <taxon>Pseudomonadati</taxon>
        <taxon>Pseudomonadota</taxon>
        <taxon>Alphaproteobacteria</taxon>
        <taxon>Sphingomonadales</taxon>
        <taxon>Sphingomonadaceae</taxon>
        <taxon>Novosphingobium</taxon>
    </lineage>
</organism>
<dbReference type="Proteomes" id="UP000321172">
    <property type="component" value="Chromosome"/>
</dbReference>